<dbReference type="PANTHER" id="PTHR13847">
    <property type="entry name" value="SARCOSINE DEHYDROGENASE-RELATED"/>
    <property type="match status" value="1"/>
</dbReference>
<gene>
    <name evidence="3" type="ORF">OO013_03380</name>
</gene>
<accession>A0ABT3RM47</accession>
<dbReference type="Gene3D" id="3.30.9.10">
    <property type="entry name" value="D-Amino Acid Oxidase, subunit A, domain 2"/>
    <property type="match status" value="1"/>
</dbReference>
<sequence>MSKDKKRILIIGQGLAGTVLALELLEKGQEVTVVSDPEIKGSSWAAGGIINPITGRKMVKTWNADELFPVLKEFYKFWEKKLECEFYHEKSIYRPFLELSDLNDWLAKYDNPEYLNYVEKVEKKPVLENKLVNPHGGLLLKNSGYLDIPVFLNNSHRYIKERGEVIKSEFNYQDIFHSKNHITWNGKEYDGVVFCRGAKEADSEIFGWLPFRPNKGELLNVKLNLDIEFGITRGKFLMPVKHGFFKLGATYDNHFDHEEKTSEAREKIIEDLKNFLKADPEVSDHFVGIRPATKDRKPIIGKHPKINNVFIFNGLGAKGVSLSPWCAKELSDQIIKNKPIDKRVNIDRFFSLLR</sequence>
<evidence type="ECO:0000256" key="1">
    <source>
        <dbReference type="ARBA" id="ARBA00023002"/>
    </source>
</evidence>
<protein>
    <submittedName>
        <fullName evidence="3">FAD-dependent oxidoreductase</fullName>
    </submittedName>
</protein>
<dbReference type="EMBL" id="JAPFQN010000002">
    <property type="protein sequence ID" value="MCX2742892.1"/>
    <property type="molecule type" value="Genomic_DNA"/>
</dbReference>
<feature type="domain" description="FAD dependent oxidoreductase" evidence="2">
    <location>
        <begin position="7"/>
        <end position="332"/>
    </location>
</feature>
<proteinExistence type="predicted"/>
<reference evidence="3 4" key="1">
    <citation type="submission" date="2022-11" db="EMBL/GenBank/DDBJ databases">
        <title>The characterization of three novel Bacteroidetes species and genomic analysis of their roles in tidal elemental geochemical cycles.</title>
        <authorList>
            <person name="Ma K."/>
        </authorList>
    </citation>
    <scope>NUCLEOTIDE SEQUENCE [LARGE SCALE GENOMIC DNA]</scope>
    <source>
        <strain evidence="3 4">M17</strain>
    </source>
</reference>
<dbReference type="SUPFAM" id="SSF51971">
    <property type="entry name" value="Nucleotide-binding domain"/>
    <property type="match status" value="1"/>
</dbReference>
<organism evidence="3 4">
    <name type="scientific">Mangrovivirga halotolerans</name>
    <dbReference type="NCBI Taxonomy" id="2993936"/>
    <lineage>
        <taxon>Bacteria</taxon>
        <taxon>Pseudomonadati</taxon>
        <taxon>Bacteroidota</taxon>
        <taxon>Cytophagia</taxon>
        <taxon>Cytophagales</taxon>
        <taxon>Mangrovivirgaceae</taxon>
        <taxon>Mangrovivirga</taxon>
    </lineage>
</organism>
<keyword evidence="4" id="KW-1185">Reference proteome</keyword>
<evidence type="ECO:0000259" key="2">
    <source>
        <dbReference type="Pfam" id="PF01266"/>
    </source>
</evidence>
<dbReference type="Pfam" id="PF01266">
    <property type="entry name" value="DAO"/>
    <property type="match status" value="1"/>
</dbReference>
<evidence type="ECO:0000313" key="3">
    <source>
        <dbReference type="EMBL" id="MCX2742892.1"/>
    </source>
</evidence>
<name>A0ABT3RM47_9BACT</name>
<comment type="caution">
    <text evidence="3">The sequence shown here is derived from an EMBL/GenBank/DDBJ whole genome shotgun (WGS) entry which is preliminary data.</text>
</comment>
<dbReference type="InterPro" id="IPR006076">
    <property type="entry name" value="FAD-dep_OxRdtase"/>
</dbReference>
<dbReference type="Gene3D" id="3.50.50.60">
    <property type="entry name" value="FAD/NAD(P)-binding domain"/>
    <property type="match status" value="1"/>
</dbReference>
<dbReference type="Proteomes" id="UP001209885">
    <property type="component" value="Unassembled WGS sequence"/>
</dbReference>
<evidence type="ECO:0000313" key="4">
    <source>
        <dbReference type="Proteomes" id="UP001209885"/>
    </source>
</evidence>
<dbReference type="PANTHER" id="PTHR13847:SF289">
    <property type="entry name" value="GLYCINE OXIDASE"/>
    <property type="match status" value="1"/>
</dbReference>
<dbReference type="InterPro" id="IPR036188">
    <property type="entry name" value="FAD/NAD-bd_sf"/>
</dbReference>
<dbReference type="RefSeq" id="WP_266055242.1">
    <property type="nucleotide sequence ID" value="NZ_JAPFQN010000002.1"/>
</dbReference>
<keyword evidence="1" id="KW-0560">Oxidoreductase</keyword>